<dbReference type="EMBL" id="JANPWB010000014">
    <property type="protein sequence ID" value="KAJ1097570.1"/>
    <property type="molecule type" value="Genomic_DNA"/>
</dbReference>
<organism evidence="1 2">
    <name type="scientific">Pleurodeles waltl</name>
    <name type="common">Iberian ribbed newt</name>
    <dbReference type="NCBI Taxonomy" id="8319"/>
    <lineage>
        <taxon>Eukaryota</taxon>
        <taxon>Metazoa</taxon>
        <taxon>Chordata</taxon>
        <taxon>Craniata</taxon>
        <taxon>Vertebrata</taxon>
        <taxon>Euteleostomi</taxon>
        <taxon>Amphibia</taxon>
        <taxon>Batrachia</taxon>
        <taxon>Caudata</taxon>
        <taxon>Salamandroidea</taxon>
        <taxon>Salamandridae</taxon>
        <taxon>Pleurodelinae</taxon>
        <taxon>Pleurodeles</taxon>
    </lineage>
</organism>
<reference evidence="1" key="1">
    <citation type="journal article" date="2022" name="bioRxiv">
        <title>Sequencing and chromosome-scale assembly of the giantPleurodeles waltlgenome.</title>
        <authorList>
            <person name="Brown T."/>
            <person name="Elewa A."/>
            <person name="Iarovenko S."/>
            <person name="Subramanian E."/>
            <person name="Araus A.J."/>
            <person name="Petzold A."/>
            <person name="Susuki M."/>
            <person name="Suzuki K.-i.T."/>
            <person name="Hayashi T."/>
            <person name="Toyoda A."/>
            <person name="Oliveira C."/>
            <person name="Osipova E."/>
            <person name="Leigh N.D."/>
            <person name="Simon A."/>
            <person name="Yun M.H."/>
        </authorList>
    </citation>
    <scope>NUCLEOTIDE SEQUENCE</scope>
    <source>
        <strain evidence="1">20211129_DDA</strain>
        <tissue evidence="1">Liver</tissue>
    </source>
</reference>
<gene>
    <name evidence="1" type="ORF">NDU88_002688</name>
</gene>
<sequence>MLSVAPCQALMGSSFCLRPRGRRARRLRAWPGLREAPTRQPSRASGRLSGCSFRHLRLPGTPRFSGAPSLVVARGRCKGPDVGARGHTSAHAAFLATPPSCVFL</sequence>
<proteinExistence type="predicted"/>
<dbReference type="AlphaFoldDB" id="A0AAV7M445"/>
<evidence type="ECO:0000313" key="1">
    <source>
        <dbReference type="EMBL" id="KAJ1097570.1"/>
    </source>
</evidence>
<comment type="caution">
    <text evidence="1">The sequence shown here is derived from an EMBL/GenBank/DDBJ whole genome shotgun (WGS) entry which is preliminary data.</text>
</comment>
<keyword evidence="2" id="KW-1185">Reference proteome</keyword>
<name>A0AAV7M445_PLEWA</name>
<accession>A0AAV7M445</accession>
<evidence type="ECO:0000313" key="2">
    <source>
        <dbReference type="Proteomes" id="UP001066276"/>
    </source>
</evidence>
<dbReference type="Proteomes" id="UP001066276">
    <property type="component" value="Chromosome 10"/>
</dbReference>
<protein>
    <submittedName>
        <fullName evidence="1">Uncharacterized protein</fullName>
    </submittedName>
</protein>